<dbReference type="RefSeq" id="XP_066657593.1">
    <property type="nucleotide sequence ID" value="XM_066794771.1"/>
</dbReference>
<dbReference type="Pfam" id="PF01266">
    <property type="entry name" value="DAO"/>
    <property type="match status" value="1"/>
</dbReference>
<dbReference type="SUPFAM" id="SSF51971">
    <property type="entry name" value="Nucleotide-binding domain"/>
    <property type="match status" value="1"/>
</dbReference>
<evidence type="ECO:0000256" key="3">
    <source>
        <dbReference type="ARBA" id="ARBA00022630"/>
    </source>
</evidence>
<sequence>MAVSQGESLIFWRDLTPFPTPLHTPTSSSPRVLIVGGGVTGLITAWTLLDKGYHVNILAKEWASYGKKQRLTSQIAGALWEFPPAVCGQHTDAISLQHSKRWCMVAYHIWDAIAASKSLSELSGVRMKGADFFFPVPIEQDAEQMSKMLEIMASGIRGFRRGASIIKERRVDANYGAVDAYEHLAPIIDTDVCMAFLKDLVVSKGAKVTTRTIHGDLFAQEHALRAEFAADVIINATGLAGAEIAGDKSCYPIRGGLIRVVNNGQDFPKLDAALTITADAVHDSNEIVFLVPRNDDILLIGGIAESHQHELDLTLDSPIIRRMRARCEAFLPDLKHARVDPDYPLAQGLRPFRERNVRVERELRRREGDAAPSRIVHSYGQGGAGWSLSFGCAGDVAALVEEALLDLEPRPMMLETMVPKKPAPVVELSKRQLVAEEIGVVKARL</sequence>
<comment type="similarity">
    <text evidence="2">Belongs to the DAMOX/DASOX family.</text>
</comment>
<keyword evidence="8" id="KW-1185">Reference proteome</keyword>
<gene>
    <name evidence="7" type="ORF">J3D65DRAFT_243044</name>
</gene>
<dbReference type="PANTHER" id="PTHR11530">
    <property type="entry name" value="D-AMINO ACID OXIDASE"/>
    <property type="match status" value="1"/>
</dbReference>
<feature type="domain" description="FAD dependent oxidoreductase" evidence="6">
    <location>
        <begin position="31"/>
        <end position="399"/>
    </location>
</feature>
<dbReference type="SUPFAM" id="SSF54373">
    <property type="entry name" value="FAD-linked reductases, C-terminal domain"/>
    <property type="match status" value="1"/>
</dbReference>
<comment type="cofactor">
    <cofactor evidence="1">
        <name>FAD</name>
        <dbReference type="ChEBI" id="CHEBI:57692"/>
    </cofactor>
</comment>
<keyword evidence="3" id="KW-0285">Flavoprotein</keyword>
<dbReference type="Gene3D" id="3.40.50.720">
    <property type="entry name" value="NAD(P)-binding Rossmann-like Domain"/>
    <property type="match status" value="1"/>
</dbReference>
<dbReference type="PANTHER" id="PTHR11530:SF25">
    <property type="entry name" value="FAD DEPENDENT OXIDOREDUCTASE DOMAIN-CONTAINING PROTEIN"/>
    <property type="match status" value="1"/>
</dbReference>
<evidence type="ECO:0000313" key="8">
    <source>
        <dbReference type="Proteomes" id="UP001360953"/>
    </source>
</evidence>
<dbReference type="GeneID" id="92027677"/>
<comment type="caution">
    <text evidence="7">The sequence shown here is derived from an EMBL/GenBank/DDBJ whole genome shotgun (WGS) entry which is preliminary data.</text>
</comment>
<proteinExistence type="inferred from homology"/>
<evidence type="ECO:0000256" key="1">
    <source>
        <dbReference type="ARBA" id="ARBA00001974"/>
    </source>
</evidence>
<evidence type="ECO:0000313" key="7">
    <source>
        <dbReference type="EMBL" id="KAK7540662.1"/>
    </source>
</evidence>
<name>A0ABR1M1C4_9PEZI</name>
<organism evidence="7 8">
    <name type="scientific">Phyllosticta citribraziliensis</name>
    <dbReference type="NCBI Taxonomy" id="989973"/>
    <lineage>
        <taxon>Eukaryota</taxon>
        <taxon>Fungi</taxon>
        <taxon>Dikarya</taxon>
        <taxon>Ascomycota</taxon>
        <taxon>Pezizomycotina</taxon>
        <taxon>Dothideomycetes</taxon>
        <taxon>Dothideomycetes incertae sedis</taxon>
        <taxon>Botryosphaeriales</taxon>
        <taxon>Phyllostictaceae</taxon>
        <taxon>Phyllosticta</taxon>
    </lineage>
</organism>
<keyword evidence="5" id="KW-0560">Oxidoreductase</keyword>
<protein>
    <submittedName>
        <fullName evidence="7">FAD dependent oxidoreductase</fullName>
    </submittedName>
</protein>
<evidence type="ECO:0000256" key="2">
    <source>
        <dbReference type="ARBA" id="ARBA00006730"/>
    </source>
</evidence>
<keyword evidence="4" id="KW-0274">FAD</keyword>
<evidence type="ECO:0000259" key="6">
    <source>
        <dbReference type="Pfam" id="PF01266"/>
    </source>
</evidence>
<dbReference type="Proteomes" id="UP001360953">
    <property type="component" value="Unassembled WGS sequence"/>
</dbReference>
<reference evidence="7 8" key="1">
    <citation type="submission" date="2024-04" db="EMBL/GenBank/DDBJ databases">
        <title>Phyllosticta paracitricarpa is synonymous to the EU quarantine fungus P. citricarpa based on phylogenomic analyses.</title>
        <authorList>
            <consortium name="Lawrence Berkeley National Laboratory"/>
            <person name="Van ingen-buijs V.A."/>
            <person name="Van westerhoven A.C."/>
            <person name="Haridas S."/>
            <person name="Skiadas P."/>
            <person name="Martin F."/>
            <person name="Groenewald J.Z."/>
            <person name="Crous P.W."/>
            <person name="Seidl M.F."/>
        </authorList>
    </citation>
    <scope>NUCLEOTIDE SEQUENCE [LARGE SCALE GENOMIC DNA]</scope>
    <source>
        <strain evidence="7 8">CPC 17464</strain>
    </source>
</reference>
<dbReference type="InterPro" id="IPR006076">
    <property type="entry name" value="FAD-dep_OxRdtase"/>
</dbReference>
<evidence type="ECO:0000256" key="5">
    <source>
        <dbReference type="ARBA" id="ARBA00023002"/>
    </source>
</evidence>
<dbReference type="EMBL" id="JBBPEH010000003">
    <property type="protein sequence ID" value="KAK7540662.1"/>
    <property type="molecule type" value="Genomic_DNA"/>
</dbReference>
<dbReference type="Gene3D" id="3.30.9.10">
    <property type="entry name" value="D-Amino Acid Oxidase, subunit A, domain 2"/>
    <property type="match status" value="1"/>
</dbReference>
<dbReference type="InterPro" id="IPR023209">
    <property type="entry name" value="DAO"/>
</dbReference>
<evidence type="ECO:0000256" key="4">
    <source>
        <dbReference type="ARBA" id="ARBA00022827"/>
    </source>
</evidence>
<accession>A0ABR1M1C4</accession>